<reference evidence="1 2" key="1">
    <citation type="submission" date="2023-11" db="EMBL/GenBank/DDBJ databases">
        <title>Halocaridina rubra genome assembly.</title>
        <authorList>
            <person name="Smith C."/>
        </authorList>
    </citation>
    <scope>NUCLEOTIDE SEQUENCE [LARGE SCALE GENOMIC DNA]</scope>
    <source>
        <strain evidence="1">EP-1</strain>
        <tissue evidence="1">Whole</tissue>
    </source>
</reference>
<evidence type="ECO:0000313" key="2">
    <source>
        <dbReference type="Proteomes" id="UP001381693"/>
    </source>
</evidence>
<comment type="caution">
    <text evidence="1">The sequence shown here is derived from an EMBL/GenBank/DDBJ whole genome shotgun (WGS) entry which is preliminary data.</text>
</comment>
<name>A0AAN8WC45_HALRR</name>
<proteinExistence type="predicted"/>
<accession>A0AAN8WC45</accession>
<protein>
    <submittedName>
        <fullName evidence="1">Uncharacterized protein</fullName>
    </submittedName>
</protein>
<sequence>MWLWLLSAFALIFAQEPDADHSDAGQPAWLPVGLQVSDLGVLYTAEKADDEEMVPITGNVLNLNDCANIMNQLSFLPKFAMDELMRAMDNATNYGELVGFMDDEDGNVTTNHTENGDPDYGTDFPDEDQGEGSVFMTNEALYDSTQNFYNEEMSNQLLQELASGQQGEIDQHELQRSFNAVSQMRTYFSHRCSYACVPGYCGFIIRDCTHPGTACRWRRCRPRCIACTHANSFCVRRQNMLFGNIRYACHALSARPKLYSNTIGSLRCHC</sequence>
<organism evidence="1 2">
    <name type="scientific">Halocaridina rubra</name>
    <name type="common">Hawaiian red shrimp</name>
    <dbReference type="NCBI Taxonomy" id="373956"/>
    <lineage>
        <taxon>Eukaryota</taxon>
        <taxon>Metazoa</taxon>
        <taxon>Ecdysozoa</taxon>
        <taxon>Arthropoda</taxon>
        <taxon>Crustacea</taxon>
        <taxon>Multicrustacea</taxon>
        <taxon>Malacostraca</taxon>
        <taxon>Eumalacostraca</taxon>
        <taxon>Eucarida</taxon>
        <taxon>Decapoda</taxon>
        <taxon>Pleocyemata</taxon>
        <taxon>Caridea</taxon>
        <taxon>Atyoidea</taxon>
        <taxon>Atyidae</taxon>
        <taxon>Halocaridina</taxon>
    </lineage>
</organism>
<dbReference type="AlphaFoldDB" id="A0AAN8WC45"/>
<dbReference type="EMBL" id="JAXCGZ010022649">
    <property type="protein sequence ID" value="KAK7028870.1"/>
    <property type="molecule type" value="Genomic_DNA"/>
</dbReference>
<dbReference type="Proteomes" id="UP001381693">
    <property type="component" value="Unassembled WGS sequence"/>
</dbReference>
<gene>
    <name evidence="1" type="ORF">SK128_002009</name>
</gene>
<evidence type="ECO:0000313" key="1">
    <source>
        <dbReference type="EMBL" id="KAK7028870.1"/>
    </source>
</evidence>
<keyword evidence="2" id="KW-1185">Reference proteome</keyword>